<dbReference type="EMBL" id="CAUYUJ010004302">
    <property type="protein sequence ID" value="CAK0808995.1"/>
    <property type="molecule type" value="Genomic_DNA"/>
</dbReference>
<dbReference type="InterPro" id="IPR046791">
    <property type="entry name" value="Polycystin_dom"/>
</dbReference>
<evidence type="ECO:0000313" key="11">
    <source>
        <dbReference type="EMBL" id="CAK0808995.1"/>
    </source>
</evidence>
<feature type="transmembrane region" description="Helical" evidence="8">
    <location>
        <begin position="531"/>
        <end position="552"/>
    </location>
</feature>
<dbReference type="PANTHER" id="PTHR10877:SF183">
    <property type="entry name" value="AT14535P-RELATED"/>
    <property type="match status" value="1"/>
</dbReference>
<comment type="similarity">
    <text evidence="2">Belongs to the polycystin family.</text>
</comment>
<evidence type="ECO:0000256" key="1">
    <source>
        <dbReference type="ARBA" id="ARBA00004141"/>
    </source>
</evidence>
<dbReference type="Pfam" id="PF20519">
    <property type="entry name" value="Polycystin_dom"/>
    <property type="match status" value="1"/>
</dbReference>
<evidence type="ECO:0000259" key="9">
    <source>
        <dbReference type="Pfam" id="PF08016"/>
    </source>
</evidence>
<organism evidence="11 12">
    <name type="scientific">Prorocentrum cordatum</name>
    <dbReference type="NCBI Taxonomy" id="2364126"/>
    <lineage>
        <taxon>Eukaryota</taxon>
        <taxon>Sar</taxon>
        <taxon>Alveolata</taxon>
        <taxon>Dinophyceae</taxon>
        <taxon>Prorocentrales</taxon>
        <taxon>Prorocentraceae</taxon>
        <taxon>Prorocentrum</taxon>
    </lineage>
</organism>
<proteinExistence type="inferred from homology"/>
<evidence type="ECO:0000256" key="7">
    <source>
        <dbReference type="SAM" id="MobiDB-lite"/>
    </source>
</evidence>
<keyword evidence="6" id="KW-0325">Glycoprotein</keyword>
<name>A0ABN9QS48_9DINO</name>
<gene>
    <name evidence="11" type="ORF">PCOR1329_LOCUS14388</name>
</gene>
<dbReference type="InterPro" id="IPR003915">
    <property type="entry name" value="PKD_2"/>
</dbReference>
<keyword evidence="12" id="KW-1185">Reference proteome</keyword>
<feature type="domain" description="Polycystin" evidence="10">
    <location>
        <begin position="125"/>
        <end position="301"/>
    </location>
</feature>
<feature type="transmembrane region" description="Helical" evidence="8">
    <location>
        <begin position="503"/>
        <end position="525"/>
    </location>
</feature>
<evidence type="ECO:0000256" key="4">
    <source>
        <dbReference type="ARBA" id="ARBA00022989"/>
    </source>
</evidence>
<evidence type="ECO:0000313" key="12">
    <source>
        <dbReference type="Proteomes" id="UP001189429"/>
    </source>
</evidence>
<feature type="transmembrane region" description="Helical" evidence="8">
    <location>
        <begin position="317"/>
        <end position="339"/>
    </location>
</feature>
<keyword evidence="4 8" id="KW-1133">Transmembrane helix</keyword>
<sequence length="757" mass="84242">MGRPSGDLLTVQSAGRDTVASAAATSGSNGGKATVVDIPPSPATRVRETNIHAWLDKEKASQESCKSLPFTVLFYFSYFMAQLAHRDVTTVFPLTSSLATSMTTGVLPTPITQTTTRPKARPLTDVKSWGDALTYMEYTVVPLLWVDGDGGPGAVMLVNQLIGGIRLQQWRLEAVDCEGSEELRGTYGDFISSTYNRSCRSRESVYDTAGIAGVTPANTSAYPFVTQGGTADSETSQYEYWITTGQTTQQVHEHLQGIRDSRWLSTATETLTVQYAMYCGQVGFFAFVEVSMVADRIGTFTNTVVTRTLEAQVWRHWLTVFADLWFCANLAWLFGGEVFGLRNAIKTRNIRSHMFQFYRLLNWSIIWVGVCVVLFFMWLFMKLVTLEEELVSVMTADADGLAGDAVVAYHQKLSDTFDLMSLLVEAVRANEMVAFWYSIPMLLKFFQHFKGNERLAIITKTLYTAADDLMHFMLIFLLVFFNFIIGARFLFGPSLKEWSWWSLAVTTGFRALMGDFDFMSMYYVTPINATLWFFIYMTFIFILMINMLLAIVMDAYATVKKDAGKAESILGLAKRKAQKLKAKLSGNHMQDSDTEARERALAALEASDEGPSMEDLLSKLTNLETSIGSLLSKHRATSKTSAAARETAVHAVRSVDLAAARDRRDDCSKLEPESQGSPRQWARACSCGEVFADGTRFCGKCGERRTWRRCQKDCALCGSAYLQAELFCRTCGARRQDDPTGAWATEPGPGRARAQGT</sequence>
<reference evidence="11" key="1">
    <citation type="submission" date="2023-10" db="EMBL/GenBank/DDBJ databases">
        <authorList>
            <person name="Chen Y."/>
            <person name="Shah S."/>
            <person name="Dougan E. K."/>
            <person name="Thang M."/>
            <person name="Chan C."/>
        </authorList>
    </citation>
    <scope>NUCLEOTIDE SEQUENCE [LARGE SCALE GENOMIC DNA]</scope>
</reference>
<evidence type="ECO:0000256" key="8">
    <source>
        <dbReference type="SAM" id="Phobius"/>
    </source>
</evidence>
<keyword evidence="3 8" id="KW-0812">Transmembrane</keyword>
<comment type="caution">
    <text evidence="11">The sequence shown here is derived from an EMBL/GenBank/DDBJ whole genome shotgun (WGS) entry which is preliminary data.</text>
</comment>
<keyword evidence="5 8" id="KW-0472">Membrane</keyword>
<dbReference type="PANTHER" id="PTHR10877">
    <property type="entry name" value="POLYCYSTIN FAMILY MEMBER"/>
    <property type="match status" value="1"/>
</dbReference>
<comment type="subcellular location">
    <subcellularLocation>
        <location evidence="1">Membrane</location>
        <topology evidence="1">Multi-pass membrane protein</topology>
    </subcellularLocation>
</comment>
<evidence type="ECO:0008006" key="13">
    <source>
        <dbReference type="Google" id="ProtNLM"/>
    </source>
</evidence>
<evidence type="ECO:0000256" key="6">
    <source>
        <dbReference type="ARBA" id="ARBA00023180"/>
    </source>
</evidence>
<feature type="region of interest" description="Disordered" evidence="7">
    <location>
        <begin position="735"/>
        <end position="757"/>
    </location>
</feature>
<feature type="transmembrane region" description="Helical" evidence="8">
    <location>
        <begin position="360"/>
        <end position="381"/>
    </location>
</feature>
<evidence type="ECO:0000256" key="5">
    <source>
        <dbReference type="ARBA" id="ARBA00023136"/>
    </source>
</evidence>
<feature type="non-terminal residue" evidence="11">
    <location>
        <position position="757"/>
    </location>
</feature>
<accession>A0ABN9QS48</accession>
<evidence type="ECO:0000256" key="3">
    <source>
        <dbReference type="ARBA" id="ARBA00022692"/>
    </source>
</evidence>
<feature type="transmembrane region" description="Helical" evidence="8">
    <location>
        <begin position="469"/>
        <end position="491"/>
    </location>
</feature>
<feature type="domain" description="Polycystin cation channel PKD1/PKD2" evidence="9">
    <location>
        <begin position="432"/>
        <end position="559"/>
    </location>
</feature>
<dbReference type="PRINTS" id="PR01433">
    <property type="entry name" value="POLYCYSTIN2"/>
</dbReference>
<evidence type="ECO:0000256" key="2">
    <source>
        <dbReference type="ARBA" id="ARBA00007200"/>
    </source>
</evidence>
<dbReference type="InterPro" id="IPR013122">
    <property type="entry name" value="PKD1_2_channel"/>
</dbReference>
<dbReference type="InterPro" id="IPR051223">
    <property type="entry name" value="Polycystin"/>
</dbReference>
<evidence type="ECO:0000259" key="10">
    <source>
        <dbReference type="Pfam" id="PF20519"/>
    </source>
</evidence>
<dbReference type="Pfam" id="PF08016">
    <property type="entry name" value="PKD_channel"/>
    <property type="match status" value="1"/>
</dbReference>
<dbReference type="Gene3D" id="1.10.287.70">
    <property type="match status" value="1"/>
</dbReference>
<dbReference type="Proteomes" id="UP001189429">
    <property type="component" value="Unassembled WGS sequence"/>
</dbReference>
<protein>
    <recommendedName>
        <fullName evidence="13">Polycystin cation channel PKD1/PKD2 domain-containing protein</fullName>
    </recommendedName>
</protein>